<dbReference type="PANTHER" id="PTHR39430">
    <property type="entry name" value="MEMBRANE-ASSOCIATED PROTEASE-RELATED"/>
    <property type="match status" value="1"/>
</dbReference>
<feature type="transmembrane region" description="Helical" evidence="1">
    <location>
        <begin position="271"/>
        <end position="291"/>
    </location>
</feature>
<feature type="transmembrane region" description="Helical" evidence="1">
    <location>
        <begin position="65"/>
        <end position="85"/>
    </location>
</feature>
<protein>
    <submittedName>
        <fullName evidence="3">Abortive infection protein</fullName>
    </submittedName>
</protein>
<keyword evidence="1" id="KW-0812">Transmembrane</keyword>
<dbReference type="HOGENOM" id="CLU_051806_3_0_9"/>
<dbReference type="PANTHER" id="PTHR39430:SF1">
    <property type="entry name" value="PROTEASE"/>
    <property type="match status" value="1"/>
</dbReference>
<keyword evidence="4" id="KW-1185">Reference proteome</keyword>
<organism evidence="3 4">
    <name type="scientific">Anaerococcus prevotii (strain ATCC 9321 / DSM 20548 / JCM 6508 / NCTC 11806 / PC1)</name>
    <name type="common">Peptostreptococcus prevotii</name>
    <name type="synonym">Peptococcus prevotii</name>
    <dbReference type="NCBI Taxonomy" id="525919"/>
    <lineage>
        <taxon>Bacteria</taxon>
        <taxon>Bacillati</taxon>
        <taxon>Bacillota</taxon>
        <taxon>Tissierellia</taxon>
        <taxon>Tissierellales</taxon>
        <taxon>Peptoniphilaceae</taxon>
        <taxon>Anaerococcus</taxon>
    </lineage>
</organism>
<dbReference type="Proteomes" id="UP000002294">
    <property type="component" value="Chromosome"/>
</dbReference>
<dbReference type="Pfam" id="PF02517">
    <property type="entry name" value="Rce1-like"/>
    <property type="match status" value="1"/>
</dbReference>
<dbReference type="STRING" id="525919.Apre_1659"/>
<keyword evidence="1" id="KW-0472">Membrane</keyword>
<dbReference type="KEGG" id="apr:Apre_1659"/>
<keyword evidence="1" id="KW-1133">Transmembrane helix</keyword>
<gene>
    <name evidence="3" type="ordered locus">Apre_1659</name>
</gene>
<evidence type="ECO:0000313" key="4">
    <source>
        <dbReference type="Proteomes" id="UP000002294"/>
    </source>
</evidence>
<dbReference type="InterPro" id="IPR003675">
    <property type="entry name" value="Rce1/LyrA-like_dom"/>
</dbReference>
<sequence>MFYANESIKECKRVMKERNSLAFTIHLFILMILAMSFSHILIRLVSNLIGKGDFLIRKLGENHEYAMIFNLWSTLLVSLSVYIFVKYYQKRTPASLGLVDDKKGKSYLKGLLIGSGMIGVSFLFSYLLSGFKIRTNIYKVDFKIYLLFMIGWIFQGFEEEFITRSVLMNYLGAVRDPKVGIIANSLIFSILHLGNSYFNLLAFVNIFLMGLVFSMLFYIGDSIYISAAAHSVWNFLQANFFGINVSGIITSKNTIFLSESVGNKWISGGGFGIEASLVVTIVETLALYLLYKKARKVSLIR</sequence>
<dbReference type="GO" id="GO:0080120">
    <property type="term" value="P:CAAX-box protein maturation"/>
    <property type="evidence" value="ECO:0007669"/>
    <property type="project" value="UniProtKB-ARBA"/>
</dbReference>
<accession>C7RER7</accession>
<feature type="transmembrane region" description="Helical" evidence="1">
    <location>
        <begin position="106"/>
        <end position="128"/>
    </location>
</feature>
<evidence type="ECO:0000256" key="1">
    <source>
        <dbReference type="SAM" id="Phobius"/>
    </source>
</evidence>
<feature type="transmembrane region" description="Helical" evidence="1">
    <location>
        <begin position="21"/>
        <end position="45"/>
    </location>
</feature>
<dbReference type="AlphaFoldDB" id="C7RER7"/>
<reference evidence="3 4" key="1">
    <citation type="journal article" date="2009" name="Stand. Genomic Sci.">
        <title>Complete genome sequence of Anaerococcus prevotii type strain (PC1).</title>
        <authorList>
            <person name="Labutti K."/>
            <person name="Pukall R."/>
            <person name="Steenblock K."/>
            <person name="Glavina Del Rio T."/>
            <person name="Tice H."/>
            <person name="Copeland A."/>
            <person name="Cheng J.F."/>
            <person name="Lucas S."/>
            <person name="Chen F."/>
            <person name="Nolan M."/>
            <person name="Bruce D."/>
            <person name="Goodwin L."/>
            <person name="Pitluck S."/>
            <person name="Ivanova N."/>
            <person name="Mavromatis K."/>
            <person name="Ovchinnikova G."/>
            <person name="Pati A."/>
            <person name="Chen A."/>
            <person name="Palaniappan K."/>
            <person name="Land M."/>
            <person name="Hauser L."/>
            <person name="Chang Y.J."/>
            <person name="Jeffries C.D."/>
            <person name="Chain P."/>
            <person name="Saunders E."/>
            <person name="Brettin T."/>
            <person name="Detter J.C."/>
            <person name="Han C."/>
            <person name="Goker M."/>
            <person name="Bristow J."/>
            <person name="Eisen J.A."/>
            <person name="Markowitz V."/>
            <person name="Hugenholtz P."/>
            <person name="Kyrpides N.C."/>
            <person name="Klenk H.P."/>
            <person name="Lapidus A."/>
        </authorList>
    </citation>
    <scope>NUCLEOTIDE SEQUENCE [LARGE SCALE GENOMIC DNA]</scope>
    <source>
        <strain evidence="4">ATCC 9321 / DSM 20548 / JCM 6508 / NCTC 11806 / PC1</strain>
    </source>
</reference>
<feature type="transmembrane region" description="Helical" evidence="1">
    <location>
        <begin position="200"/>
        <end position="220"/>
    </location>
</feature>
<proteinExistence type="predicted"/>
<evidence type="ECO:0000313" key="3">
    <source>
        <dbReference type="EMBL" id="ACV29680.1"/>
    </source>
</evidence>
<dbReference type="eggNOG" id="COG1266">
    <property type="taxonomic scope" value="Bacteria"/>
</dbReference>
<name>C7RER7_ANAPD</name>
<dbReference type="OrthoDB" id="324900at2"/>
<feature type="domain" description="CAAX prenyl protease 2/Lysostaphin resistance protein A-like" evidence="2">
    <location>
        <begin position="144"/>
        <end position="236"/>
    </location>
</feature>
<feature type="transmembrane region" description="Helical" evidence="1">
    <location>
        <begin position="232"/>
        <end position="251"/>
    </location>
</feature>
<dbReference type="EMBL" id="CP001708">
    <property type="protein sequence ID" value="ACV29680.1"/>
    <property type="molecule type" value="Genomic_DNA"/>
</dbReference>
<evidence type="ECO:0000259" key="2">
    <source>
        <dbReference type="Pfam" id="PF02517"/>
    </source>
</evidence>
<dbReference type="GO" id="GO:0004175">
    <property type="term" value="F:endopeptidase activity"/>
    <property type="evidence" value="ECO:0007669"/>
    <property type="project" value="UniProtKB-ARBA"/>
</dbReference>
<dbReference type="RefSeq" id="WP_015778576.1">
    <property type="nucleotide sequence ID" value="NC_013171.1"/>
</dbReference>